<dbReference type="EMBL" id="BEWI01000032">
    <property type="protein sequence ID" value="GAY24140.1"/>
    <property type="molecule type" value="Genomic_DNA"/>
</dbReference>
<feature type="transmembrane region" description="Helical" evidence="7">
    <location>
        <begin position="88"/>
        <end position="117"/>
    </location>
</feature>
<dbReference type="NCBIfam" id="TIGR00765">
    <property type="entry name" value="yihY_not_rbn"/>
    <property type="match status" value="1"/>
</dbReference>
<dbReference type="AlphaFoldDB" id="A0A292ZMQ5"/>
<dbReference type="Pfam" id="PF03631">
    <property type="entry name" value="Virul_fac_BrkB"/>
    <property type="match status" value="1"/>
</dbReference>
<accession>A0A292ZMQ5</accession>
<evidence type="ECO:0000256" key="7">
    <source>
        <dbReference type="SAM" id="Phobius"/>
    </source>
</evidence>
<dbReference type="InterPro" id="IPR017039">
    <property type="entry name" value="Virul_fac_BrkB"/>
</dbReference>
<keyword evidence="5 7" id="KW-0472">Membrane</keyword>
<evidence type="ECO:0000256" key="5">
    <source>
        <dbReference type="ARBA" id="ARBA00023136"/>
    </source>
</evidence>
<gene>
    <name evidence="8" type="ORF">SFOMI_4718</name>
</gene>
<proteinExistence type="predicted"/>
<dbReference type="Proteomes" id="UP000221538">
    <property type="component" value="Unassembled WGS sequence"/>
</dbReference>
<sequence>MEVAAASRCDPQSAGPAGWRAEQGTNAGCGPFHIHAHHQQSRRHARDRIGRNRIMSRGRDATSPWRMPAGAWKDVLMRTWKESAADNVGLVAAGVSFYAFLALLPLLGAIVLTYGLVADPQTVTQNMAAMTRVMPTDIARFIGEQLMYVVQTSGGKKGLGVLVALALALFSARNGAAAIVTALNIAYEEEEKRGLVKVNLLALLITAGAVAMAVFALLSMTVLAYVEAWLPSSPVLAMLSRLMSYLLLALAAAGAAATLYRFGPSRDRARWMWLTPGSLFFAAAWVLLTLGFGIYVANFGNYGATYGSLATVIILLTWLYLSSYILIFGAELNSELEHQTARDTTEGDERPLGQRNAWAADHVAQGTRAGEDGPTQVTKLG</sequence>
<feature type="transmembrane region" description="Helical" evidence="7">
    <location>
        <begin position="198"/>
        <end position="226"/>
    </location>
</feature>
<organism evidence="8 9">
    <name type="scientific">Sphingobium fuliginis (strain ATCC 27551)</name>
    <dbReference type="NCBI Taxonomy" id="336203"/>
    <lineage>
        <taxon>Bacteria</taxon>
        <taxon>Pseudomonadati</taxon>
        <taxon>Pseudomonadota</taxon>
        <taxon>Alphaproteobacteria</taxon>
        <taxon>Sphingomonadales</taxon>
        <taxon>Sphingomonadaceae</taxon>
        <taxon>Sphingobium</taxon>
    </lineage>
</organism>
<feature type="transmembrane region" description="Helical" evidence="7">
    <location>
        <begin position="238"/>
        <end position="260"/>
    </location>
</feature>
<evidence type="ECO:0000313" key="9">
    <source>
        <dbReference type="Proteomes" id="UP000221538"/>
    </source>
</evidence>
<dbReference type="EC" id="3.1.-.-" evidence="8"/>
<keyword evidence="3 7" id="KW-0812">Transmembrane</keyword>
<dbReference type="PANTHER" id="PTHR30213:SF0">
    <property type="entry name" value="UPF0761 MEMBRANE PROTEIN YIHY"/>
    <property type="match status" value="1"/>
</dbReference>
<evidence type="ECO:0000256" key="6">
    <source>
        <dbReference type="SAM" id="MobiDB-lite"/>
    </source>
</evidence>
<keyword evidence="4 7" id="KW-1133">Transmembrane helix</keyword>
<evidence type="ECO:0000256" key="2">
    <source>
        <dbReference type="ARBA" id="ARBA00022475"/>
    </source>
</evidence>
<feature type="transmembrane region" description="Helical" evidence="7">
    <location>
        <begin position="309"/>
        <end position="330"/>
    </location>
</feature>
<reference evidence="8 9" key="2">
    <citation type="journal article" date="2013" name="Environ. Sci. Technol.">
        <title>The 4-tert-butylphenol-utilizing bacterium Sphingobium fuliginis OMI can degrade bisphenols via phenolic ring hydroxylation and meta-cleavage pathway.</title>
        <authorList>
            <person name="Ogata Y."/>
            <person name="Goda S."/>
            <person name="Toyama T."/>
            <person name="Sei K."/>
            <person name="Ike M."/>
        </authorList>
    </citation>
    <scope>NUCLEOTIDE SEQUENCE [LARGE SCALE GENOMIC DNA]</scope>
    <source>
        <strain evidence="8 9">OMI</strain>
    </source>
</reference>
<evidence type="ECO:0000256" key="4">
    <source>
        <dbReference type="ARBA" id="ARBA00022989"/>
    </source>
</evidence>
<keyword evidence="2" id="KW-1003">Cell membrane</keyword>
<dbReference type="GO" id="GO:0016787">
    <property type="term" value="F:hydrolase activity"/>
    <property type="evidence" value="ECO:0007669"/>
    <property type="project" value="UniProtKB-KW"/>
</dbReference>
<comment type="caution">
    <text evidence="8">The sequence shown here is derived from an EMBL/GenBank/DDBJ whole genome shotgun (WGS) entry which is preliminary data.</text>
</comment>
<reference evidence="8 9" key="1">
    <citation type="journal article" date="2013" name="Biodegradation">
        <title>Occurrence of 4-tert-butylphenol (4-t-BP) biodegradation in an aquatic sample caused by the presence of Spirodela polyrrhiza and isolation of a 4-t-BP-utilizing bacterium.</title>
        <authorList>
            <person name="Ogata Y."/>
            <person name="Toyama T."/>
            <person name="Yu N."/>
            <person name="Wang X."/>
            <person name="Sei K."/>
            <person name="Ike M."/>
        </authorList>
    </citation>
    <scope>NUCLEOTIDE SEQUENCE [LARGE SCALE GENOMIC DNA]</scope>
    <source>
        <strain evidence="8 9">OMI</strain>
    </source>
</reference>
<evidence type="ECO:0000313" key="8">
    <source>
        <dbReference type="EMBL" id="GAY24140.1"/>
    </source>
</evidence>
<keyword evidence="8" id="KW-0378">Hydrolase</keyword>
<comment type="subcellular location">
    <subcellularLocation>
        <location evidence="1">Cell membrane</location>
        <topology evidence="1">Multi-pass membrane protein</topology>
    </subcellularLocation>
</comment>
<dbReference type="GO" id="GO:0005886">
    <property type="term" value="C:plasma membrane"/>
    <property type="evidence" value="ECO:0007669"/>
    <property type="project" value="UniProtKB-SubCell"/>
</dbReference>
<feature type="transmembrane region" description="Helical" evidence="7">
    <location>
        <begin position="159"/>
        <end position="186"/>
    </location>
</feature>
<evidence type="ECO:0000256" key="1">
    <source>
        <dbReference type="ARBA" id="ARBA00004651"/>
    </source>
</evidence>
<protein>
    <submittedName>
        <fullName evidence="8">Ribonuclease BN</fullName>
        <ecNumber evidence="8">3.1.-.-</ecNumber>
    </submittedName>
</protein>
<dbReference type="PANTHER" id="PTHR30213">
    <property type="entry name" value="INNER MEMBRANE PROTEIN YHJD"/>
    <property type="match status" value="1"/>
</dbReference>
<feature type="region of interest" description="Disordered" evidence="6">
    <location>
        <begin position="1"/>
        <end position="22"/>
    </location>
</feature>
<evidence type="ECO:0000256" key="3">
    <source>
        <dbReference type="ARBA" id="ARBA00022692"/>
    </source>
</evidence>
<name>A0A292ZMQ5_SPHSA</name>
<feature type="transmembrane region" description="Helical" evidence="7">
    <location>
        <begin position="272"/>
        <end position="297"/>
    </location>
</feature>